<name>A0A2V1IK21_9BACT</name>
<dbReference type="SUPFAM" id="SSF48371">
    <property type="entry name" value="ARM repeat"/>
    <property type="match status" value="1"/>
</dbReference>
<proteinExistence type="predicted"/>
<dbReference type="InterPro" id="IPR016024">
    <property type="entry name" value="ARM-type_fold"/>
</dbReference>
<gene>
    <name evidence="2" type="ORF">C5O23_06980</name>
</gene>
<evidence type="ECO:0000256" key="1">
    <source>
        <dbReference type="SAM" id="MobiDB-lite"/>
    </source>
</evidence>
<sequence length="465" mass="52918">MKQSFPYIPPATDSQQVYTDGETMDEAVEAFENHDYLKSLQLLIDALDCDFRERYGNPEGTSFRIPHGSIVVRINITPETLHISADFLRLPEKGRVAMLRQIAEMNINNLMLARFVKSGDYLKMEYSCPLTDTHPHKIHAIIHNICLIGDKYDDELCTRFNAERCYTPKVTPFTPDEVDTVYDALHTIGQLALNAAADYSSQRRYVYAWTILSGAIHQFTFIANPQGQLINEIEKAIESMNDERPIEELVSRGTSFLKKLLSMPKEKLAEDLYTVEMMVSIKPNAPLQSVQDDFESLHEGVTEAMQKRDYDQVAVRIYFSFYQLLAESNISLLLEYLIITALRESAGLPLKEAAEILLKALDKIMDGDIEPDDDDDDDEDEDDDYDDEDEEDDDDDDDEEDEEEDLSEAHANIMAAHQKLAEAMSGEEIVAIQRQMDEALKAGNMTEYMRLATELQMRMLSSLGS</sequence>
<dbReference type="SUPFAM" id="SSF69635">
    <property type="entry name" value="Type III secretory system chaperone-like"/>
    <property type="match status" value="1"/>
</dbReference>
<evidence type="ECO:0000313" key="3">
    <source>
        <dbReference type="Proteomes" id="UP000244905"/>
    </source>
</evidence>
<comment type="caution">
    <text evidence="2">The sequence shown here is derived from an EMBL/GenBank/DDBJ whole genome shotgun (WGS) entry which is preliminary data.</text>
</comment>
<evidence type="ECO:0000313" key="2">
    <source>
        <dbReference type="EMBL" id="PWB02386.1"/>
    </source>
</evidence>
<keyword evidence="3" id="KW-1185">Reference proteome</keyword>
<protein>
    <submittedName>
        <fullName evidence="2">Uncharacterized protein</fullName>
    </submittedName>
</protein>
<feature type="compositionally biased region" description="Acidic residues" evidence="1">
    <location>
        <begin position="367"/>
        <end position="406"/>
    </location>
</feature>
<dbReference type="Gene3D" id="3.30.1460.10">
    <property type="match status" value="1"/>
</dbReference>
<feature type="region of interest" description="Disordered" evidence="1">
    <location>
        <begin position="366"/>
        <end position="407"/>
    </location>
</feature>
<dbReference type="GeneID" id="82527485"/>
<dbReference type="Proteomes" id="UP000244905">
    <property type="component" value="Unassembled WGS sequence"/>
</dbReference>
<organism evidence="2 3">
    <name type="scientific">Duncaniella muris</name>
    <dbReference type="NCBI Taxonomy" id="2094150"/>
    <lineage>
        <taxon>Bacteria</taxon>
        <taxon>Pseudomonadati</taxon>
        <taxon>Bacteroidota</taxon>
        <taxon>Bacteroidia</taxon>
        <taxon>Bacteroidales</taxon>
        <taxon>Muribaculaceae</taxon>
        <taxon>Duncaniella</taxon>
    </lineage>
</organism>
<dbReference type="RefSeq" id="WP_107032229.1">
    <property type="nucleotide sequence ID" value="NZ_PUEC01000013.1"/>
</dbReference>
<dbReference type="EMBL" id="PUEC01000013">
    <property type="protein sequence ID" value="PWB02386.1"/>
    <property type="molecule type" value="Genomic_DNA"/>
</dbReference>
<dbReference type="AlphaFoldDB" id="A0A2V1IK21"/>
<reference evidence="3" key="1">
    <citation type="submission" date="2018-02" db="EMBL/GenBank/DDBJ databases">
        <authorList>
            <person name="Clavel T."/>
            <person name="Strowig T."/>
        </authorList>
    </citation>
    <scope>NUCLEOTIDE SEQUENCE [LARGE SCALE GENOMIC DNA]</scope>
    <source>
        <strain evidence="3">DSM 103720</strain>
    </source>
</reference>
<accession>A0A2V1IK21</accession>